<comment type="caution">
    <text evidence="3">The sequence shown here is derived from an EMBL/GenBank/DDBJ whole genome shotgun (WGS) entry which is preliminary data.</text>
</comment>
<sequence length="311" mass="35629">MDANQNRIEFKFVLPPHLGEVVRRRVGEVMMADRGAEDGYPVLSEYYDTSERSSYWQKQFDVPNRRRIRTRVYGRRDGVIPASAFIEVKHKLDGVTVKRRVSVDLDELEQLTEGIIPVRNEATSSPTDGRVLAEINGLVNEQGSRPVVQIRYHRFAYDSGPDGTIRITFDSNPLCRFQRVPLTPDDPDFELPLLEPGSSIMEVKTIGSVPYWFRSLIGEFNLVPRGFSKYTAALELYEFKSRPPVFSPVRPEPPSTRRIPRKTEALDDKGRRRPTATTGLRRNIPSPAPTAGIFRVWFDRLLSYLHLQKAR</sequence>
<feature type="region of interest" description="Disordered" evidence="1">
    <location>
        <begin position="247"/>
        <end position="284"/>
    </location>
</feature>
<organism evidence="3 4">
    <name type="scientific">Luteolibacter soli</name>
    <dbReference type="NCBI Taxonomy" id="3135280"/>
    <lineage>
        <taxon>Bacteria</taxon>
        <taxon>Pseudomonadati</taxon>
        <taxon>Verrucomicrobiota</taxon>
        <taxon>Verrucomicrobiia</taxon>
        <taxon>Verrucomicrobiales</taxon>
        <taxon>Verrucomicrobiaceae</taxon>
        <taxon>Luteolibacter</taxon>
    </lineage>
</organism>
<gene>
    <name evidence="3" type="ORF">WKV53_23700</name>
</gene>
<keyword evidence="4" id="KW-1185">Reference proteome</keyword>
<evidence type="ECO:0000259" key="2">
    <source>
        <dbReference type="Pfam" id="PF09359"/>
    </source>
</evidence>
<dbReference type="InterPro" id="IPR042267">
    <property type="entry name" value="VTC_sf"/>
</dbReference>
<reference evidence="3 4" key="1">
    <citation type="submission" date="2024-04" db="EMBL/GenBank/DDBJ databases">
        <title>Luteolibacter sp. isolated from soil.</title>
        <authorList>
            <person name="An J."/>
        </authorList>
    </citation>
    <scope>NUCLEOTIDE SEQUENCE [LARGE SCALE GENOMIC DNA]</scope>
    <source>
        <strain evidence="3 4">Y139</strain>
    </source>
</reference>
<evidence type="ECO:0000256" key="1">
    <source>
        <dbReference type="SAM" id="MobiDB-lite"/>
    </source>
</evidence>
<protein>
    <submittedName>
        <fullName evidence="3">Polyphosphate polymerase domain-containing protein</fullName>
    </submittedName>
</protein>
<evidence type="ECO:0000313" key="3">
    <source>
        <dbReference type="EMBL" id="MEK7953540.1"/>
    </source>
</evidence>
<accession>A0ABU9B1L4</accession>
<dbReference type="EMBL" id="JBBUKT010000012">
    <property type="protein sequence ID" value="MEK7953540.1"/>
    <property type="molecule type" value="Genomic_DNA"/>
</dbReference>
<dbReference type="CDD" id="cd07750">
    <property type="entry name" value="PolyPPase_VTC_like"/>
    <property type="match status" value="1"/>
</dbReference>
<dbReference type="InterPro" id="IPR018966">
    <property type="entry name" value="VTC_domain"/>
</dbReference>
<dbReference type="Gene3D" id="3.20.100.30">
    <property type="entry name" value="VTC, catalytic tunnel domain"/>
    <property type="match status" value="1"/>
</dbReference>
<name>A0ABU9B1L4_9BACT</name>
<proteinExistence type="predicted"/>
<feature type="domain" description="VTC" evidence="2">
    <location>
        <begin position="6"/>
        <end position="235"/>
    </location>
</feature>
<evidence type="ECO:0000313" key="4">
    <source>
        <dbReference type="Proteomes" id="UP001371305"/>
    </source>
</evidence>
<dbReference type="RefSeq" id="WP_341407306.1">
    <property type="nucleotide sequence ID" value="NZ_JBBUKT010000012.1"/>
</dbReference>
<feature type="compositionally biased region" description="Basic and acidic residues" evidence="1">
    <location>
        <begin position="261"/>
        <end position="270"/>
    </location>
</feature>
<dbReference type="Proteomes" id="UP001371305">
    <property type="component" value="Unassembled WGS sequence"/>
</dbReference>
<dbReference type="Pfam" id="PF09359">
    <property type="entry name" value="VTC"/>
    <property type="match status" value="1"/>
</dbReference>